<sequence length="189" mass="20809">MPSPLGVGGPAHEADQVTLPYASVQRHLVGELVPCLRLTAGARDLLRVACTRFVRHVSSEANTACAHAQRKTISPEHVIQALERLGLAGSMGELRACHAEFRALALSRRRRATRRLEALGVPEPELLRQQQALIEQARQEQTEVAQRDWLQIQRAAEQAQRSSTADSPGESSGTEYVIDEDDDDDITDD</sequence>
<evidence type="ECO:0000313" key="12">
    <source>
        <dbReference type="RefSeq" id="XP_032802617.1"/>
    </source>
</evidence>
<dbReference type="RefSeq" id="XP_032802617.1">
    <property type="nucleotide sequence ID" value="XM_032946726.1"/>
</dbReference>
<dbReference type="RefSeq" id="XP_032802618.1">
    <property type="nucleotide sequence ID" value="XM_032946727.1"/>
</dbReference>
<evidence type="ECO:0000256" key="2">
    <source>
        <dbReference type="ARBA" id="ARBA00009245"/>
    </source>
</evidence>
<evidence type="ECO:0000256" key="1">
    <source>
        <dbReference type="ARBA" id="ARBA00004123"/>
    </source>
</evidence>
<feature type="region of interest" description="Disordered" evidence="7">
    <location>
        <begin position="154"/>
        <end position="189"/>
    </location>
</feature>
<dbReference type="Proteomes" id="UP001318040">
    <property type="component" value="Chromosome 5"/>
</dbReference>
<dbReference type="Pfam" id="PF00808">
    <property type="entry name" value="CBFD_NFYB_HMF"/>
    <property type="match status" value="1"/>
</dbReference>
<gene>
    <name evidence="10 11 12 13" type="primary">LOC116938960</name>
</gene>
<comment type="subcellular location">
    <subcellularLocation>
        <location evidence="1">Nucleus</location>
    </subcellularLocation>
</comment>
<dbReference type="SUPFAM" id="SSF47113">
    <property type="entry name" value="Histone-fold"/>
    <property type="match status" value="1"/>
</dbReference>
<dbReference type="GO" id="GO:0017025">
    <property type="term" value="F:TBP-class protein binding"/>
    <property type="evidence" value="ECO:0007669"/>
    <property type="project" value="TreeGrafter"/>
</dbReference>
<evidence type="ECO:0000256" key="6">
    <source>
        <dbReference type="ARBA" id="ARBA00032651"/>
    </source>
</evidence>
<dbReference type="PANTHER" id="PTHR46138:SF1">
    <property type="entry name" value="PROTEIN DR1"/>
    <property type="match status" value="1"/>
</dbReference>
<dbReference type="KEGG" id="pmrn:116938960"/>
<evidence type="ECO:0000313" key="9">
    <source>
        <dbReference type="Proteomes" id="UP001318040"/>
    </source>
</evidence>
<dbReference type="Gene3D" id="1.10.20.10">
    <property type="entry name" value="Histone, subunit A"/>
    <property type="match status" value="1"/>
</dbReference>
<accession>A0AAJ7SNJ0</accession>
<feature type="domain" description="Transcription factor CBF/NF-Y/archaeal histone" evidence="8">
    <location>
        <begin position="19"/>
        <end position="82"/>
    </location>
</feature>
<feature type="compositionally biased region" description="Acidic residues" evidence="7">
    <location>
        <begin position="177"/>
        <end position="189"/>
    </location>
</feature>
<feature type="compositionally biased region" description="Polar residues" evidence="7">
    <location>
        <begin position="159"/>
        <end position="174"/>
    </location>
</feature>
<comment type="similarity">
    <text evidence="2">Belongs to the NC2 beta/DR1 family.</text>
</comment>
<evidence type="ECO:0000256" key="7">
    <source>
        <dbReference type="SAM" id="MobiDB-lite"/>
    </source>
</evidence>
<evidence type="ECO:0000259" key="8">
    <source>
        <dbReference type="Pfam" id="PF00808"/>
    </source>
</evidence>
<dbReference type="AlphaFoldDB" id="A0AAJ7SNJ0"/>
<dbReference type="RefSeq" id="XP_032802615.1">
    <property type="nucleotide sequence ID" value="XM_032946724.1"/>
</dbReference>
<proteinExistence type="inferred from homology"/>
<dbReference type="RefSeq" id="XP_032802616.1">
    <property type="nucleotide sequence ID" value="XM_032946725.1"/>
</dbReference>
<dbReference type="InterPro" id="IPR042225">
    <property type="entry name" value="Ncb2"/>
</dbReference>
<dbReference type="GO" id="GO:0046982">
    <property type="term" value="F:protein heterodimerization activity"/>
    <property type="evidence" value="ECO:0007669"/>
    <property type="project" value="InterPro"/>
</dbReference>
<dbReference type="GO" id="GO:0000122">
    <property type="term" value="P:negative regulation of transcription by RNA polymerase II"/>
    <property type="evidence" value="ECO:0007669"/>
    <property type="project" value="InterPro"/>
</dbReference>
<dbReference type="CDD" id="cd22905">
    <property type="entry name" value="HFD_Dr1"/>
    <property type="match status" value="1"/>
</dbReference>
<organism evidence="9 10">
    <name type="scientific">Petromyzon marinus</name>
    <name type="common">Sea lamprey</name>
    <dbReference type="NCBI Taxonomy" id="7757"/>
    <lineage>
        <taxon>Eukaryota</taxon>
        <taxon>Metazoa</taxon>
        <taxon>Chordata</taxon>
        <taxon>Craniata</taxon>
        <taxon>Vertebrata</taxon>
        <taxon>Cyclostomata</taxon>
        <taxon>Hyperoartia</taxon>
        <taxon>Petromyzontiformes</taxon>
        <taxon>Petromyzontidae</taxon>
        <taxon>Petromyzon</taxon>
    </lineage>
</organism>
<evidence type="ECO:0000256" key="5">
    <source>
        <dbReference type="ARBA" id="ARBA00030451"/>
    </source>
</evidence>
<keyword evidence="9" id="KW-1185">Reference proteome</keyword>
<name>A0AAJ7SNJ0_PETMA</name>
<evidence type="ECO:0000313" key="11">
    <source>
        <dbReference type="RefSeq" id="XP_032802616.1"/>
    </source>
</evidence>
<dbReference type="GO" id="GO:0017054">
    <property type="term" value="C:negative cofactor 2 complex"/>
    <property type="evidence" value="ECO:0007669"/>
    <property type="project" value="InterPro"/>
</dbReference>
<dbReference type="GO" id="GO:0016251">
    <property type="term" value="F:RNA polymerase II general transcription initiation factor activity"/>
    <property type="evidence" value="ECO:0007669"/>
    <property type="project" value="TreeGrafter"/>
</dbReference>
<dbReference type="GO" id="GO:0051123">
    <property type="term" value="P:RNA polymerase II preinitiation complex assembly"/>
    <property type="evidence" value="ECO:0007669"/>
    <property type="project" value="TreeGrafter"/>
</dbReference>
<protein>
    <recommendedName>
        <fullName evidence="3">Protein Dr1</fullName>
    </recommendedName>
    <alternativeName>
        <fullName evidence="6">Down-regulator of transcription 1</fullName>
    </alternativeName>
    <alternativeName>
        <fullName evidence="5">Negative cofactor 2-beta</fullName>
    </alternativeName>
</protein>
<dbReference type="InterPro" id="IPR009072">
    <property type="entry name" value="Histone-fold"/>
</dbReference>
<evidence type="ECO:0000256" key="4">
    <source>
        <dbReference type="ARBA" id="ARBA00023242"/>
    </source>
</evidence>
<evidence type="ECO:0000313" key="13">
    <source>
        <dbReference type="RefSeq" id="XP_032802618.1"/>
    </source>
</evidence>
<evidence type="ECO:0000256" key="3">
    <source>
        <dbReference type="ARBA" id="ARBA00018742"/>
    </source>
</evidence>
<reference evidence="10 11" key="1">
    <citation type="submission" date="2025-04" db="UniProtKB">
        <authorList>
            <consortium name="RefSeq"/>
        </authorList>
    </citation>
    <scope>IDENTIFICATION</scope>
    <source>
        <tissue evidence="10 11">Sperm</tissue>
    </source>
</reference>
<dbReference type="InterPro" id="IPR003958">
    <property type="entry name" value="CBFA_NFYB_domain"/>
</dbReference>
<keyword evidence="4" id="KW-0539">Nucleus</keyword>
<evidence type="ECO:0000313" key="10">
    <source>
        <dbReference type="RefSeq" id="XP_032802615.1"/>
    </source>
</evidence>
<dbReference type="PANTHER" id="PTHR46138">
    <property type="entry name" value="PROTEIN DR1"/>
    <property type="match status" value="1"/>
</dbReference>